<evidence type="ECO:0000256" key="1">
    <source>
        <dbReference type="SAM" id="MobiDB-lite"/>
    </source>
</evidence>
<dbReference type="GeneID" id="111024214"/>
<accession>A0A6J1DTM7</accession>
<sequence length="520" mass="57426">MGNVRTQNELYEIASTAHDDTLQIFGIISPIDEILTHLLALTSYITRGFVQFIEDLVARDVNKFLIDSVVIPLGLCLSSSGQSGQRSVSEGSSLSIPDIPGASDSNNGVFVDRRSDVETIYSYQVASPIFQGLMLPIYSLQFIQELALCSLRHCFSCIQCIEFRLHNIISRIIKTLLGSANDIGWLQSTPGMPPVVDGTARFLELLSEIRNGEHKLPNSFVYLLVPGLFSNHGPLYFVGTKKFFSKMGLTCHIAKIHSEVSVEHNAWELKEYVEELYWGSGKRVMLLGHSKGGVDAAAALSIYCNELKGKVAGLALVQSPYGGTPLASDILRNGQVADKEMRRIMELVMCKIIKGDIRALEDLTYEKRKEFVTSHKLPENIPILSFHSEVRVAPGVLATMTQIAHAELPWLPLPRSWTESDTVVEGGRHVPVVIPISAVMALCALHLQLRYGEKSDGLVTCRDAEVPGSVVVRPKQKLDHAWMVYSSRRKNSGDPDASEMCEAILTLLVELGLRVKEGKQ</sequence>
<dbReference type="PANTHER" id="PTHR31934">
    <property type="entry name" value="ALPHA/BETA-HYDROLASES SUPERFAMILY PROTEIN"/>
    <property type="match status" value="1"/>
</dbReference>
<evidence type="ECO:0000313" key="4">
    <source>
        <dbReference type="RefSeq" id="XP_022157548.1"/>
    </source>
</evidence>
<evidence type="ECO:0000313" key="3">
    <source>
        <dbReference type="RefSeq" id="XP_022157547.1"/>
    </source>
</evidence>
<dbReference type="Gene3D" id="3.40.50.1820">
    <property type="entry name" value="alpha/beta hydrolase"/>
    <property type="match status" value="1"/>
</dbReference>
<feature type="region of interest" description="Disordered" evidence="1">
    <location>
        <begin position="80"/>
        <end position="100"/>
    </location>
</feature>
<keyword evidence="2" id="KW-1185">Reference proteome</keyword>
<dbReference type="OrthoDB" id="2016516at2759"/>
<proteinExistence type="predicted"/>
<protein>
    <submittedName>
        <fullName evidence="3 4">Uncharacterized protein LOC111024214</fullName>
    </submittedName>
</protein>
<dbReference type="PANTHER" id="PTHR31934:SF5">
    <property type="entry name" value="OS05G0557900 PROTEIN"/>
    <property type="match status" value="1"/>
</dbReference>
<reference evidence="3 4" key="1">
    <citation type="submission" date="2025-04" db="UniProtKB">
        <authorList>
            <consortium name="RefSeq"/>
        </authorList>
    </citation>
    <scope>IDENTIFICATION</scope>
    <source>
        <strain evidence="3 4">OHB3-1</strain>
    </source>
</reference>
<evidence type="ECO:0000313" key="2">
    <source>
        <dbReference type="Proteomes" id="UP000504603"/>
    </source>
</evidence>
<dbReference type="RefSeq" id="XP_022157548.1">
    <property type="nucleotide sequence ID" value="XM_022301856.1"/>
</dbReference>
<name>A0A6J1DTM7_MOMCH</name>
<feature type="compositionally biased region" description="Low complexity" evidence="1">
    <location>
        <begin position="80"/>
        <end position="95"/>
    </location>
</feature>
<dbReference type="RefSeq" id="XP_022157547.1">
    <property type="nucleotide sequence ID" value="XM_022301855.1"/>
</dbReference>
<dbReference type="KEGG" id="mcha:111024214"/>
<gene>
    <name evidence="3 4" type="primary">LOC111024214</name>
</gene>
<dbReference type="AlphaFoldDB" id="A0A6J1DTM7"/>
<dbReference type="Proteomes" id="UP000504603">
    <property type="component" value="Unplaced"/>
</dbReference>
<organism evidence="2 4">
    <name type="scientific">Momordica charantia</name>
    <name type="common">Bitter gourd</name>
    <name type="synonym">Balsam pear</name>
    <dbReference type="NCBI Taxonomy" id="3673"/>
    <lineage>
        <taxon>Eukaryota</taxon>
        <taxon>Viridiplantae</taxon>
        <taxon>Streptophyta</taxon>
        <taxon>Embryophyta</taxon>
        <taxon>Tracheophyta</taxon>
        <taxon>Spermatophyta</taxon>
        <taxon>Magnoliopsida</taxon>
        <taxon>eudicotyledons</taxon>
        <taxon>Gunneridae</taxon>
        <taxon>Pentapetalae</taxon>
        <taxon>rosids</taxon>
        <taxon>fabids</taxon>
        <taxon>Cucurbitales</taxon>
        <taxon>Cucurbitaceae</taxon>
        <taxon>Momordiceae</taxon>
        <taxon>Momordica</taxon>
    </lineage>
</organism>
<dbReference type="SUPFAM" id="SSF53474">
    <property type="entry name" value="alpha/beta-Hydrolases"/>
    <property type="match status" value="1"/>
</dbReference>
<dbReference type="InterPro" id="IPR029058">
    <property type="entry name" value="AB_hydrolase_fold"/>
</dbReference>